<accession>A0A7H0VCM8</accession>
<dbReference type="RefSeq" id="WP_210758008.1">
    <property type="nucleotide sequence ID" value="NZ_CP060139.1"/>
</dbReference>
<evidence type="ECO:0000256" key="1">
    <source>
        <dbReference type="SAM" id="Phobius"/>
    </source>
</evidence>
<protein>
    <submittedName>
        <fullName evidence="2">Uncharacterized protein</fullName>
    </submittedName>
</protein>
<gene>
    <name evidence="2" type="ORF">H4K34_13975</name>
</gene>
<dbReference type="AlphaFoldDB" id="A0A7H0VCM8"/>
<keyword evidence="3" id="KW-1185">Reference proteome</keyword>
<reference evidence="2 3" key="1">
    <citation type="submission" date="2020-08" db="EMBL/GenBank/DDBJ databases">
        <title>Croceimicrobium hydrocarbonivorans gen. nov., sp. nov., a novel marine bacterium isolated from a bacterial consortium that degrades polyethylene terephthalate.</title>
        <authorList>
            <person name="Liu R."/>
        </authorList>
    </citation>
    <scope>NUCLEOTIDE SEQUENCE [LARGE SCALE GENOMIC DNA]</scope>
    <source>
        <strain evidence="2 3">A20-9</strain>
    </source>
</reference>
<sequence>MNIRRRLAESIIEKSFKTSVAFIAHVHNMQEYYDQAVQLRLMPDGSLGKEVAKCLDEHQLSLIPGYESHDLKHVLLNYPMSPEGEIRLQAFMIGNGNLSLPSLAILLYGALLLPSSWFTFYQDYQKGKECIAIASWRLEDFAERPLASLQSEIKNPNQLVLAKDLNLKSRFAAYATILAGLFGMLACLPFLFSANLANLIGAGLPFVGGTILVAGGLISLSMLSQKTWIARQA</sequence>
<proteinExistence type="predicted"/>
<dbReference type="Proteomes" id="UP000516305">
    <property type="component" value="Chromosome"/>
</dbReference>
<feature type="transmembrane region" description="Helical" evidence="1">
    <location>
        <begin position="171"/>
        <end position="192"/>
    </location>
</feature>
<dbReference type="KEGG" id="chyd:H4K34_13975"/>
<evidence type="ECO:0000313" key="2">
    <source>
        <dbReference type="EMBL" id="QNR23476.1"/>
    </source>
</evidence>
<keyword evidence="1" id="KW-0472">Membrane</keyword>
<keyword evidence="1" id="KW-0812">Transmembrane</keyword>
<evidence type="ECO:0000313" key="3">
    <source>
        <dbReference type="Proteomes" id="UP000516305"/>
    </source>
</evidence>
<dbReference type="EMBL" id="CP060139">
    <property type="protein sequence ID" value="QNR23476.1"/>
    <property type="molecule type" value="Genomic_DNA"/>
</dbReference>
<keyword evidence="1" id="KW-1133">Transmembrane helix</keyword>
<feature type="transmembrane region" description="Helical" evidence="1">
    <location>
        <begin position="204"/>
        <end position="223"/>
    </location>
</feature>
<name>A0A7H0VCM8_9FLAO</name>
<organism evidence="2 3">
    <name type="scientific">Croceimicrobium hydrocarbonivorans</name>
    <dbReference type="NCBI Taxonomy" id="2761580"/>
    <lineage>
        <taxon>Bacteria</taxon>
        <taxon>Pseudomonadati</taxon>
        <taxon>Bacteroidota</taxon>
        <taxon>Flavobacteriia</taxon>
        <taxon>Flavobacteriales</taxon>
        <taxon>Owenweeksiaceae</taxon>
        <taxon>Croceimicrobium</taxon>
    </lineage>
</organism>